<reference evidence="2 3" key="1">
    <citation type="submission" date="2021-11" db="EMBL/GenBank/DDBJ databases">
        <authorList>
            <person name="Oh E.-T."/>
            <person name="Kim S.-B."/>
        </authorList>
    </citation>
    <scope>NUCLEOTIDE SEQUENCE [LARGE SCALE GENOMIC DNA]</scope>
    <source>
        <strain evidence="2 3">MMS20-SJTN17</strain>
    </source>
</reference>
<dbReference type="Proteomes" id="UP001430614">
    <property type="component" value="Unassembled WGS sequence"/>
</dbReference>
<evidence type="ECO:0000313" key="3">
    <source>
        <dbReference type="Proteomes" id="UP001430614"/>
    </source>
</evidence>
<feature type="chain" id="PRO_5045682214" description="DUF2946 domain-containing protein" evidence="1">
    <location>
        <begin position="24"/>
        <end position="130"/>
    </location>
</feature>
<feature type="signal peptide" evidence="1">
    <location>
        <begin position="1"/>
        <end position="23"/>
    </location>
</feature>
<dbReference type="Pfam" id="PF11162">
    <property type="entry name" value="DUF2946"/>
    <property type="match status" value="1"/>
</dbReference>
<proteinExistence type="predicted"/>
<comment type="caution">
    <text evidence="2">The sequence shown here is derived from an EMBL/GenBank/DDBJ whole genome shotgun (WGS) entry which is preliminary data.</text>
</comment>
<evidence type="ECO:0008006" key="4">
    <source>
        <dbReference type="Google" id="ProtNLM"/>
    </source>
</evidence>
<organism evidence="2 3">
    <name type="scientific">Paraburkholderia translucens</name>
    <dbReference type="NCBI Taxonomy" id="2886945"/>
    <lineage>
        <taxon>Bacteria</taxon>
        <taxon>Pseudomonadati</taxon>
        <taxon>Pseudomonadota</taxon>
        <taxon>Betaproteobacteria</taxon>
        <taxon>Burkholderiales</taxon>
        <taxon>Burkholderiaceae</taxon>
        <taxon>Paraburkholderia</taxon>
    </lineage>
</organism>
<dbReference type="EMBL" id="JAJITC010000022">
    <property type="protein sequence ID" value="MCC8405611.1"/>
    <property type="molecule type" value="Genomic_DNA"/>
</dbReference>
<dbReference type="InterPro" id="IPR021333">
    <property type="entry name" value="DUF2946"/>
</dbReference>
<keyword evidence="1" id="KW-0732">Signal</keyword>
<keyword evidence="3" id="KW-1185">Reference proteome</keyword>
<evidence type="ECO:0000256" key="1">
    <source>
        <dbReference type="SAM" id="SignalP"/>
    </source>
</evidence>
<name>A0ABS8KLI8_9BURK</name>
<protein>
    <recommendedName>
        <fullName evidence="4">DUF2946 domain-containing protein</fullName>
    </recommendedName>
</protein>
<accession>A0ABS8KLI8</accession>
<evidence type="ECO:0000313" key="2">
    <source>
        <dbReference type="EMBL" id="MCC8405611.1"/>
    </source>
</evidence>
<sequence>MSYWRKLFLVVLLALSLPVQSFAVVSMVCAASESVDAEPAVHHHHQSGPVNEHAVVADDHDRQGQQHHGGHHVHECLTCASCCVGAVPPVVPASFATADLPQFPVPLPPAASVVSFTTGGIERPPRSVLV</sequence>
<gene>
    <name evidence="2" type="ORF">LJ655_27775</name>
</gene>